<name>A0A1Q8Q367_9BACI</name>
<dbReference type="RefSeq" id="WP_075399160.1">
    <property type="nucleotide sequence ID" value="NZ_MSDU01000031.1"/>
</dbReference>
<accession>A0A1Q8Q367</accession>
<reference evidence="1 2" key="1">
    <citation type="submission" date="2016-12" db="EMBL/GenBank/DDBJ databases">
        <title>Domibacillus antri genome sequencing.</title>
        <authorList>
            <person name="Verma A."/>
            <person name="Krishnamurthi S."/>
        </authorList>
    </citation>
    <scope>NUCLEOTIDE SEQUENCE [LARGE SCALE GENOMIC DNA]</scope>
    <source>
        <strain evidence="1 2">XD80</strain>
    </source>
</reference>
<protein>
    <submittedName>
        <fullName evidence="1">Uncharacterized protein</fullName>
    </submittedName>
</protein>
<gene>
    <name evidence="1" type="ORF">BTO30_13045</name>
</gene>
<sequence length="121" mass="14208">MEFEELVQKINKHVEELDYFSARKYIEQNINELQKKKHLLNSNAREILLFLVEQLNSGNVSLKRQEISTINAINEYAYKFDLRGIKMIIKNQAALFMREDISVYLNKDAKEILTGMGVLKK</sequence>
<dbReference type="Proteomes" id="UP000185568">
    <property type="component" value="Unassembled WGS sequence"/>
</dbReference>
<dbReference type="AlphaFoldDB" id="A0A1Q8Q367"/>
<dbReference type="EMBL" id="MSDU01000031">
    <property type="protein sequence ID" value="OLN21777.1"/>
    <property type="molecule type" value="Genomic_DNA"/>
</dbReference>
<keyword evidence="2" id="KW-1185">Reference proteome</keyword>
<evidence type="ECO:0000313" key="2">
    <source>
        <dbReference type="Proteomes" id="UP000185568"/>
    </source>
</evidence>
<dbReference type="OrthoDB" id="2860966at2"/>
<proteinExistence type="predicted"/>
<comment type="caution">
    <text evidence="1">The sequence shown here is derived from an EMBL/GenBank/DDBJ whole genome shotgun (WGS) entry which is preliminary data.</text>
</comment>
<organism evidence="1 2">
    <name type="scientific">Domibacillus antri</name>
    <dbReference type="NCBI Taxonomy" id="1714264"/>
    <lineage>
        <taxon>Bacteria</taxon>
        <taxon>Bacillati</taxon>
        <taxon>Bacillota</taxon>
        <taxon>Bacilli</taxon>
        <taxon>Bacillales</taxon>
        <taxon>Bacillaceae</taxon>
        <taxon>Domibacillus</taxon>
    </lineage>
</organism>
<evidence type="ECO:0000313" key="1">
    <source>
        <dbReference type="EMBL" id="OLN21777.1"/>
    </source>
</evidence>